<evidence type="ECO:0000313" key="1">
    <source>
        <dbReference type="EMBL" id="MBD0824924.1"/>
    </source>
</evidence>
<dbReference type="RefSeq" id="WP_188224219.1">
    <property type="nucleotide sequence ID" value="NZ_JACVXD010000008.1"/>
</dbReference>
<comment type="caution">
    <text evidence="1">The sequence shown here is derived from an EMBL/GenBank/DDBJ whole genome shotgun (WGS) entry which is preliminary data.</text>
</comment>
<evidence type="ECO:0000313" key="2">
    <source>
        <dbReference type="Proteomes" id="UP000621516"/>
    </source>
</evidence>
<sequence length="146" mass="17494">MKTQEVKGYRVWLNSENMHESSLKWMSELEFAKDEQLFFNDLIKSYTLQLIDSKHFEDGKKMSEQISKIHDEIITLLEEVKRHENGLEIMVDGLDQYEQEEAYRDEHRKLIIKVNAFLDEYRALKKELFELVKGVIKDGKQKRLLE</sequence>
<proteinExistence type="predicted"/>
<dbReference type="AlphaFoldDB" id="A0A8J6U6S7"/>
<dbReference type="EMBL" id="JACVXD010000008">
    <property type="protein sequence ID" value="MBD0824924.1"/>
    <property type="molecule type" value="Genomic_DNA"/>
</dbReference>
<protein>
    <submittedName>
        <fullName evidence="1">Uncharacterized protein</fullName>
    </submittedName>
</protein>
<name>A0A8J6U6S7_9FLAO</name>
<dbReference type="Proteomes" id="UP000621516">
    <property type="component" value="Unassembled WGS sequence"/>
</dbReference>
<accession>A0A8J6U6S7</accession>
<keyword evidence="2" id="KW-1185">Reference proteome</keyword>
<gene>
    <name evidence="1" type="ORF">ICJ85_12940</name>
</gene>
<organism evidence="1 2">
    <name type="scientific">Aestuariibaculum marinum</name>
    <dbReference type="NCBI Taxonomy" id="2683592"/>
    <lineage>
        <taxon>Bacteria</taxon>
        <taxon>Pseudomonadati</taxon>
        <taxon>Bacteroidota</taxon>
        <taxon>Flavobacteriia</taxon>
        <taxon>Flavobacteriales</taxon>
        <taxon>Flavobacteriaceae</taxon>
    </lineage>
</organism>
<reference evidence="1 2" key="1">
    <citation type="journal article" date="2018" name="J. Microbiol.">
        <title>Aestuariibaculum marinum sp. nov., a marine bacterium isolated from seawater in South Korea.</title>
        <authorList>
            <person name="Choi J."/>
            <person name="Lee D."/>
            <person name="Jang J.H."/>
            <person name="Cha S."/>
            <person name="Seo T."/>
        </authorList>
    </citation>
    <scope>NUCLEOTIDE SEQUENCE [LARGE SCALE GENOMIC DNA]</scope>
    <source>
        <strain evidence="1 2">IP7</strain>
    </source>
</reference>